<dbReference type="GO" id="GO:0006535">
    <property type="term" value="P:cysteine biosynthetic process from serine"/>
    <property type="evidence" value="ECO:0007669"/>
    <property type="project" value="TreeGrafter"/>
</dbReference>
<reference evidence="6 7" key="1">
    <citation type="journal article" date="2018" name="Nat. Biotechnol.">
        <title>A standardized bacterial taxonomy based on genome phylogeny substantially revises the tree of life.</title>
        <authorList>
            <person name="Parks D.H."/>
            <person name="Chuvochina M."/>
            <person name="Waite D.W."/>
            <person name="Rinke C."/>
            <person name="Skarshewski A."/>
            <person name="Chaumeil P.A."/>
            <person name="Hugenholtz P."/>
        </authorList>
    </citation>
    <scope>NUCLEOTIDE SEQUENCE [LARGE SCALE GENOMIC DNA]</scope>
    <source>
        <strain evidence="6">UBA11978</strain>
    </source>
</reference>
<dbReference type="AlphaFoldDB" id="A0A350NYK5"/>
<keyword evidence="4 5" id="KW-0663">Pyridoxal phosphate</keyword>
<dbReference type="SUPFAM" id="SSF53383">
    <property type="entry name" value="PLP-dependent transferases"/>
    <property type="match status" value="1"/>
</dbReference>
<evidence type="ECO:0000313" key="6">
    <source>
        <dbReference type="EMBL" id="HAW74122.1"/>
    </source>
</evidence>
<dbReference type="InterPro" id="IPR015421">
    <property type="entry name" value="PyrdxlP-dep_Trfase_major"/>
</dbReference>
<dbReference type="GO" id="GO:0030170">
    <property type="term" value="F:pyridoxal phosphate binding"/>
    <property type="evidence" value="ECO:0007669"/>
    <property type="project" value="InterPro"/>
</dbReference>
<dbReference type="InterPro" id="IPR006235">
    <property type="entry name" value="OAc-hSer/O-AcSer_sulfhydrylase"/>
</dbReference>
<dbReference type="Gene3D" id="3.90.1150.10">
    <property type="entry name" value="Aspartate Aminotransferase, domain 1"/>
    <property type="match status" value="1"/>
</dbReference>
<proteinExistence type="inferred from homology"/>
<evidence type="ECO:0000256" key="5">
    <source>
        <dbReference type="RuleBase" id="RU362118"/>
    </source>
</evidence>
<dbReference type="PANTHER" id="PTHR43797">
    <property type="entry name" value="HOMOCYSTEINE/CYSTEINE SYNTHASE"/>
    <property type="match status" value="1"/>
</dbReference>
<dbReference type="InterPro" id="IPR015424">
    <property type="entry name" value="PyrdxlP-dep_Trfase"/>
</dbReference>
<organism evidence="6 7">
    <name type="scientific">Alteromonas australica</name>
    <dbReference type="NCBI Taxonomy" id="589873"/>
    <lineage>
        <taxon>Bacteria</taxon>
        <taxon>Pseudomonadati</taxon>
        <taxon>Pseudomonadota</taxon>
        <taxon>Gammaproteobacteria</taxon>
        <taxon>Alteromonadales</taxon>
        <taxon>Alteromonadaceae</taxon>
        <taxon>Alteromonas/Salinimonas group</taxon>
        <taxon>Alteromonas</taxon>
    </lineage>
</organism>
<dbReference type="GO" id="GO:0004124">
    <property type="term" value="F:cysteine synthase activity"/>
    <property type="evidence" value="ECO:0007669"/>
    <property type="project" value="TreeGrafter"/>
</dbReference>
<dbReference type="Pfam" id="PF01053">
    <property type="entry name" value="Cys_Met_Meta_PP"/>
    <property type="match status" value="1"/>
</dbReference>
<dbReference type="GO" id="GO:0071269">
    <property type="term" value="P:L-homocysteine biosynthetic process"/>
    <property type="evidence" value="ECO:0007669"/>
    <property type="project" value="TreeGrafter"/>
</dbReference>
<dbReference type="Proteomes" id="UP000263517">
    <property type="component" value="Unassembled WGS sequence"/>
</dbReference>
<sequence length="223" mass="24366">KDYKASLIFTSLTKYIAGHGNVLGGAVIDTGLFNWKAFGGIKPAYQVADETQWGLTQIKKRGLRDLGATLSPQSASAIALGMETLALRLMRSQQNAMKLATFLDNHPNVAKVFYPGLVDHPQHFMAREQLNAGYGAILSFDLIDGIDPVAFLNNLDLVICATHLGDNRTLALPVAPTIYFENSAQEREEMGISDNMLRVSVGIEDTDDLIADFLQALNAEYYG</sequence>
<evidence type="ECO:0000256" key="1">
    <source>
        <dbReference type="ARBA" id="ARBA00001933"/>
    </source>
</evidence>
<evidence type="ECO:0000256" key="4">
    <source>
        <dbReference type="ARBA" id="ARBA00022898"/>
    </source>
</evidence>
<evidence type="ECO:0000256" key="2">
    <source>
        <dbReference type="ARBA" id="ARBA00009077"/>
    </source>
</evidence>
<name>A0A350NYK5_9ALTE</name>
<dbReference type="InterPro" id="IPR015422">
    <property type="entry name" value="PyrdxlP-dep_Trfase_small"/>
</dbReference>
<dbReference type="GO" id="GO:0003961">
    <property type="term" value="F:O-acetylhomoserine aminocarboxypropyltransferase activity"/>
    <property type="evidence" value="ECO:0007669"/>
    <property type="project" value="TreeGrafter"/>
</dbReference>
<accession>A0A350NYK5</accession>
<dbReference type="Gene3D" id="3.40.640.10">
    <property type="entry name" value="Type I PLP-dependent aspartate aminotransferase-like (Major domain)"/>
    <property type="match status" value="1"/>
</dbReference>
<protein>
    <recommendedName>
        <fullName evidence="8">Cystathionine gamma-synthase</fullName>
    </recommendedName>
</protein>
<comment type="cofactor">
    <cofactor evidence="1 5">
        <name>pyridoxal 5'-phosphate</name>
        <dbReference type="ChEBI" id="CHEBI:597326"/>
    </cofactor>
</comment>
<evidence type="ECO:0000256" key="3">
    <source>
        <dbReference type="ARBA" id="ARBA00022679"/>
    </source>
</evidence>
<dbReference type="EMBL" id="DNAN01000005">
    <property type="protein sequence ID" value="HAW74122.1"/>
    <property type="molecule type" value="Genomic_DNA"/>
</dbReference>
<gene>
    <name evidence="6" type="ORF">DCW74_00120</name>
</gene>
<feature type="non-terminal residue" evidence="6">
    <location>
        <position position="1"/>
    </location>
</feature>
<comment type="similarity">
    <text evidence="2 5">Belongs to the trans-sulfuration enzymes family.</text>
</comment>
<dbReference type="GO" id="GO:0019346">
    <property type="term" value="P:transsulfuration"/>
    <property type="evidence" value="ECO:0007669"/>
    <property type="project" value="InterPro"/>
</dbReference>
<dbReference type="InterPro" id="IPR000277">
    <property type="entry name" value="Cys/Met-Metab_PyrdxlP-dep_enz"/>
</dbReference>
<dbReference type="GO" id="GO:0005737">
    <property type="term" value="C:cytoplasm"/>
    <property type="evidence" value="ECO:0007669"/>
    <property type="project" value="TreeGrafter"/>
</dbReference>
<keyword evidence="3" id="KW-0808">Transferase</keyword>
<dbReference type="STRING" id="589873.EP12_11505"/>
<dbReference type="PANTHER" id="PTHR43797:SF2">
    <property type="entry name" value="HOMOCYSTEINE_CYSTEINE SYNTHASE"/>
    <property type="match status" value="1"/>
</dbReference>
<evidence type="ECO:0000313" key="7">
    <source>
        <dbReference type="Proteomes" id="UP000263517"/>
    </source>
</evidence>
<evidence type="ECO:0008006" key="8">
    <source>
        <dbReference type="Google" id="ProtNLM"/>
    </source>
</evidence>
<comment type="caution">
    <text evidence="6">The sequence shown here is derived from an EMBL/GenBank/DDBJ whole genome shotgun (WGS) entry which is preliminary data.</text>
</comment>